<feature type="signal peptide" evidence="7">
    <location>
        <begin position="1"/>
        <end position="25"/>
    </location>
</feature>
<evidence type="ECO:0000256" key="2">
    <source>
        <dbReference type="ARBA" id="ARBA00022670"/>
    </source>
</evidence>
<keyword evidence="4 5" id="KW-0720">Serine protease</keyword>
<dbReference type="AlphaFoldDB" id="A0A9D4TMC8"/>
<comment type="caution">
    <text evidence="9">The sequence shown here is derived from an EMBL/GenBank/DDBJ whole genome shotgun (WGS) entry which is preliminary data.</text>
</comment>
<feature type="active site" description="Charge relay system" evidence="5">
    <location>
        <position position="172"/>
    </location>
</feature>
<dbReference type="InterPro" id="IPR036852">
    <property type="entry name" value="Peptidase_S8/S53_dom_sf"/>
</dbReference>
<dbReference type="OrthoDB" id="371436at2759"/>
<evidence type="ECO:0000313" key="10">
    <source>
        <dbReference type="Proteomes" id="UP001055712"/>
    </source>
</evidence>
<keyword evidence="3 5" id="KW-0378">Hydrolase</keyword>
<comment type="similarity">
    <text evidence="1 5 6">Belongs to the peptidase S8 family.</text>
</comment>
<evidence type="ECO:0000256" key="3">
    <source>
        <dbReference type="ARBA" id="ARBA00022801"/>
    </source>
</evidence>
<dbReference type="GO" id="GO:0004252">
    <property type="term" value="F:serine-type endopeptidase activity"/>
    <property type="evidence" value="ECO:0007669"/>
    <property type="project" value="UniProtKB-UniRule"/>
</dbReference>
<dbReference type="PRINTS" id="PR00723">
    <property type="entry name" value="SUBTILISIN"/>
</dbReference>
<proteinExistence type="inferred from homology"/>
<evidence type="ECO:0000256" key="5">
    <source>
        <dbReference type="PROSITE-ProRule" id="PRU01240"/>
    </source>
</evidence>
<evidence type="ECO:0000259" key="8">
    <source>
        <dbReference type="Pfam" id="PF00082"/>
    </source>
</evidence>
<dbReference type="Gene3D" id="3.40.50.200">
    <property type="entry name" value="Peptidase S8/S53 domain"/>
    <property type="match status" value="1"/>
</dbReference>
<dbReference type="PROSITE" id="PS51892">
    <property type="entry name" value="SUBTILASE"/>
    <property type="match status" value="1"/>
</dbReference>
<dbReference type="Pfam" id="PF00082">
    <property type="entry name" value="Peptidase_S8"/>
    <property type="match status" value="1"/>
</dbReference>
<keyword evidence="10" id="KW-1185">Reference proteome</keyword>
<dbReference type="InterPro" id="IPR050131">
    <property type="entry name" value="Peptidase_S8_subtilisin-like"/>
</dbReference>
<dbReference type="InterPro" id="IPR022398">
    <property type="entry name" value="Peptidase_S8_His-AS"/>
</dbReference>
<dbReference type="InterPro" id="IPR023828">
    <property type="entry name" value="Peptidase_S8_Ser-AS"/>
</dbReference>
<keyword evidence="2 5" id="KW-0645">Protease</keyword>
<evidence type="ECO:0000256" key="7">
    <source>
        <dbReference type="SAM" id="SignalP"/>
    </source>
</evidence>
<evidence type="ECO:0000256" key="4">
    <source>
        <dbReference type="ARBA" id="ARBA00022825"/>
    </source>
</evidence>
<dbReference type="PROSITE" id="PS00137">
    <property type="entry name" value="SUBTILASE_HIS"/>
    <property type="match status" value="1"/>
</dbReference>
<organism evidence="9 10">
    <name type="scientific">Chlorella vulgaris</name>
    <name type="common">Green alga</name>
    <dbReference type="NCBI Taxonomy" id="3077"/>
    <lineage>
        <taxon>Eukaryota</taxon>
        <taxon>Viridiplantae</taxon>
        <taxon>Chlorophyta</taxon>
        <taxon>core chlorophytes</taxon>
        <taxon>Trebouxiophyceae</taxon>
        <taxon>Chlorellales</taxon>
        <taxon>Chlorellaceae</taxon>
        <taxon>Chlorella clade</taxon>
        <taxon>Chlorella</taxon>
    </lineage>
</organism>
<dbReference type="PANTHER" id="PTHR43806">
    <property type="entry name" value="PEPTIDASE S8"/>
    <property type="match status" value="1"/>
</dbReference>
<reference evidence="9" key="2">
    <citation type="submission" date="2020-11" db="EMBL/GenBank/DDBJ databases">
        <authorList>
            <person name="Cecchin M."/>
            <person name="Marcolungo L."/>
            <person name="Rossato M."/>
            <person name="Girolomoni L."/>
            <person name="Cosentino E."/>
            <person name="Cuine S."/>
            <person name="Li-Beisson Y."/>
            <person name="Delledonne M."/>
            <person name="Ballottari M."/>
        </authorList>
    </citation>
    <scope>NUCLEOTIDE SEQUENCE</scope>
    <source>
        <strain evidence="9">211/11P</strain>
        <tissue evidence="9">Whole cell</tissue>
    </source>
</reference>
<dbReference type="PROSITE" id="PS00138">
    <property type="entry name" value="SUBTILASE_SER"/>
    <property type="match status" value="1"/>
</dbReference>
<dbReference type="PANTHER" id="PTHR43806:SF11">
    <property type="entry name" value="CEREVISIN-RELATED"/>
    <property type="match status" value="1"/>
</dbReference>
<reference evidence="9" key="1">
    <citation type="journal article" date="2019" name="Plant J.">
        <title>Chlorella vulgaris genome assembly and annotation reveals the molecular basis for metabolic acclimation to high light conditions.</title>
        <authorList>
            <person name="Cecchin M."/>
            <person name="Marcolungo L."/>
            <person name="Rossato M."/>
            <person name="Girolomoni L."/>
            <person name="Cosentino E."/>
            <person name="Cuine S."/>
            <person name="Li-Beisson Y."/>
            <person name="Delledonne M."/>
            <person name="Ballottari M."/>
        </authorList>
    </citation>
    <scope>NUCLEOTIDE SEQUENCE</scope>
    <source>
        <strain evidence="9">211/11P</strain>
    </source>
</reference>
<sequence>MSRHAGGRPSLCWMLAGCLVAVVQAAVTDPPRFIVQLKSANGAGKVAAAAIELAAAVAGTNVKLLSPDLGMYTVEASKGVNPLEILAALKRTPGVVFAEVDARVQLNAGSRTNYVYLKPRDRPNAPPPPPPAPFPNDPLYLAKRQWGVTRIKAEVAWRTISSSASVLTCIVDTGVMWNHPDLAANLHGMPANYIRANTDDNGHGTHVAGILGGVGDNGKGIAGTALWADILPCKALDSTGGGTFSSVVRCIDVCRANKAAVINLSVNSAVESQALKAAVRAACLDGAFFVNSAGNSGLNLDIFSAYPASYNIPGMVAVANTEKADKLYPSSNYGVKTVELAAPGYAIMSTILPGYNSFNFDCGLNKLYCYETGTSQAAPFVAGAGALSKAASGGRLTNVQLAKLLMQTSDPVPFLKRRIQSGGIINLDRLIRRVLKVCPRNGGKCAV</sequence>
<gene>
    <name evidence="9" type="ORF">D9Q98_005644</name>
</gene>
<dbReference type="InterPro" id="IPR015500">
    <property type="entry name" value="Peptidase_S8_subtilisin-rel"/>
</dbReference>
<dbReference type="EMBL" id="SIDB01000008">
    <property type="protein sequence ID" value="KAI3429556.1"/>
    <property type="molecule type" value="Genomic_DNA"/>
</dbReference>
<evidence type="ECO:0000256" key="6">
    <source>
        <dbReference type="RuleBase" id="RU003355"/>
    </source>
</evidence>
<dbReference type="Proteomes" id="UP001055712">
    <property type="component" value="Unassembled WGS sequence"/>
</dbReference>
<keyword evidence="7" id="KW-0732">Signal</keyword>
<accession>A0A9D4TMC8</accession>
<evidence type="ECO:0000313" key="9">
    <source>
        <dbReference type="EMBL" id="KAI3429556.1"/>
    </source>
</evidence>
<dbReference type="InterPro" id="IPR000209">
    <property type="entry name" value="Peptidase_S8/S53_dom"/>
</dbReference>
<dbReference type="InterPro" id="IPR023827">
    <property type="entry name" value="Peptidase_S8_Asp-AS"/>
</dbReference>
<dbReference type="GO" id="GO:0006508">
    <property type="term" value="P:proteolysis"/>
    <property type="evidence" value="ECO:0007669"/>
    <property type="project" value="UniProtKB-KW"/>
</dbReference>
<feature type="active site" description="Charge relay system" evidence="5">
    <location>
        <position position="203"/>
    </location>
</feature>
<dbReference type="PROSITE" id="PS00136">
    <property type="entry name" value="SUBTILASE_ASP"/>
    <property type="match status" value="1"/>
</dbReference>
<name>A0A9D4TMC8_CHLVU</name>
<evidence type="ECO:0000256" key="1">
    <source>
        <dbReference type="ARBA" id="ARBA00011073"/>
    </source>
</evidence>
<feature type="active site" description="Charge relay system" evidence="5">
    <location>
        <position position="375"/>
    </location>
</feature>
<protein>
    <recommendedName>
        <fullName evidence="8">Peptidase S8/S53 domain-containing protein</fullName>
    </recommendedName>
</protein>
<feature type="chain" id="PRO_5039029795" description="Peptidase S8/S53 domain-containing protein" evidence="7">
    <location>
        <begin position="26"/>
        <end position="447"/>
    </location>
</feature>
<dbReference type="SUPFAM" id="SSF52743">
    <property type="entry name" value="Subtilisin-like"/>
    <property type="match status" value="1"/>
</dbReference>
<feature type="domain" description="Peptidase S8/S53" evidence="8">
    <location>
        <begin position="166"/>
        <end position="409"/>
    </location>
</feature>